<sequence length="316" mass="36156">MVMVTRSAHKKACDSFDKSGVSHQKIIPPWCSSGKVYQRKRRLGDSANWEVKSEYPIRENIWEYLYENNFEKLHKRKHRTFPKHMPVKGGRSKITVIFFIMIVSGIIVGLKASTGVIEECWSNIRHLKAKLFKAEQLLSYDVMQPSLPVAAKLDKHHIHGARVLKGVETKEWGGRVTLWGVVPLWRATRPLSTILSLRKLTPGDCWPFAGTYGEIIIDLPKIYPVSCISIEHIHPDAARSAPKRFVLYGIQTNDTLVKVTTGQFDNNKLAKQYFCLHQDTTLKSIILRVVTNSGNLKYTCIYRVHVYSSIIYNDFS</sequence>
<gene>
    <name evidence="1" type="ORF">K1T71_007140</name>
</gene>
<proteinExistence type="predicted"/>
<evidence type="ECO:0000313" key="2">
    <source>
        <dbReference type="Proteomes" id="UP000824533"/>
    </source>
</evidence>
<accession>A0ACC1CZV7</accession>
<protein>
    <submittedName>
        <fullName evidence="1">Uncharacterized protein</fullName>
    </submittedName>
</protein>
<keyword evidence="2" id="KW-1185">Reference proteome</keyword>
<reference evidence="1 2" key="1">
    <citation type="journal article" date="2021" name="Front. Genet.">
        <title>Chromosome-Level Genome Assembly Reveals Significant Gene Expansion in the Toll and IMD Signaling Pathways of Dendrolimus kikuchii.</title>
        <authorList>
            <person name="Zhou J."/>
            <person name="Wu P."/>
            <person name="Xiong Z."/>
            <person name="Liu N."/>
            <person name="Zhao N."/>
            <person name="Ji M."/>
            <person name="Qiu Y."/>
            <person name="Yang B."/>
        </authorList>
    </citation>
    <scope>NUCLEOTIDE SEQUENCE [LARGE SCALE GENOMIC DNA]</scope>
    <source>
        <strain evidence="1">Ann1</strain>
    </source>
</reference>
<organism evidence="1 2">
    <name type="scientific">Dendrolimus kikuchii</name>
    <dbReference type="NCBI Taxonomy" id="765133"/>
    <lineage>
        <taxon>Eukaryota</taxon>
        <taxon>Metazoa</taxon>
        <taxon>Ecdysozoa</taxon>
        <taxon>Arthropoda</taxon>
        <taxon>Hexapoda</taxon>
        <taxon>Insecta</taxon>
        <taxon>Pterygota</taxon>
        <taxon>Neoptera</taxon>
        <taxon>Endopterygota</taxon>
        <taxon>Lepidoptera</taxon>
        <taxon>Glossata</taxon>
        <taxon>Ditrysia</taxon>
        <taxon>Bombycoidea</taxon>
        <taxon>Lasiocampidae</taxon>
        <taxon>Dendrolimus</taxon>
    </lineage>
</organism>
<evidence type="ECO:0000313" key="1">
    <source>
        <dbReference type="EMBL" id="KAJ0177131.1"/>
    </source>
</evidence>
<dbReference type="EMBL" id="CM034398">
    <property type="protein sequence ID" value="KAJ0177131.1"/>
    <property type="molecule type" value="Genomic_DNA"/>
</dbReference>
<dbReference type="Proteomes" id="UP000824533">
    <property type="component" value="Linkage Group LG12"/>
</dbReference>
<comment type="caution">
    <text evidence="1">The sequence shown here is derived from an EMBL/GenBank/DDBJ whole genome shotgun (WGS) entry which is preliminary data.</text>
</comment>
<name>A0ACC1CZV7_9NEOP</name>